<evidence type="ECO:0008006" key="4">
    <source>
        <dbReference type="Google" id="ProtNLM"/>
    </source>
</evidence>
<evidence type="ECO:0000313" key="3">
    <source>
        <dbReference type="Proteomes" id="UP000236745"/>
    </source>
</evidence>
<sequence>MDSRTTQLQRRMLTLLSLALGLVLLALLLVSLILGLSLLLMLLAGLGLVLLLVQVLGVRRLIDQQSARLDELQHSLITQRVTDPDTGAALPEWFSRVLGTECRRAVREFAPLTLMRFDLQCPDPVTLAACRVRLALMLTDEVSRPGDLVGLNDRGEIELLLPSTNEQAERLAERCIANAERLLGREQVEVRLAACTLQPNNDLTPESIRAQLLHLIDEVRDQAPGSYAYRAESVELDAFNPSFSS</sequence>
<accession>A0A1H5YHL8</accession>
<gene>
    <name evidence="2" type="ORF">SAMN05444390_1011753</name>
</gene>
<organism evidence="2 3">
    <name type="scientific">Marinobacterium lutimaris</name>
    <dbReference type="NCBI Taxonomy" id="568106"/>
    <lineage>
        <taxon>Bacteria</taxon>
        <taxon>Pseudomonadati</taxon>
        <taxon>Pseudomonadota</taxon>
        <taxon>Gammaproteobacteria</taxon>
        <taxon>Oceanospirillales</taxon>
        <taxon>Oceanospirillaceae</taxon>
        <taxon>Marinobacterium</taxon>
    </lineage>
</organism>
<keyword evidence="3" id="KW-1185">Reference proteome</keyword>
<name>A0A1H5YHL8_9GAMM</name>
<dbReference type="Proteomes" id="UP000236745">
    <property type="component" value="Unassembled WGS sequence"/>
</dbReference>
<evidence type="ECO:0000256" key="1">
    <source>
        <dbReference type="SAM" id="Phobius"/>
    </source>
</evidence>
<dbReference type="OrthoDB" id="420409at2"/>
<feature type="transmembrane region" description="Helical" evidence="1">
    <location>
        <begin position="12"/>
        <end position="33"/>
    </location>
</feature>
<evidence type="ECO:0000313" key="2">
    <source>
        <dbReference type="EMBL" id="SEG23180.1"/>
    </source>
</evidence>
<proteinExistence type="predicted"/>
<feature type="transmembrane region" description="Helical" evidence="1">
    <location>
        <begin position="39"/>
        <end position="58"/>
    </location>
</feature>
<keyword evidence="1" id="KW-1133">Transmembrane helix</keyword>
<reference evidence="2 3" key="1">
    <citation type="submission" date="2016-10" db="EMBL/GenBank/DDBJ databases">
        <authorList>
            <person name="de Groot N.N."/>
        </authorList>
    </citation>
    <scope>NUCLEOTIDE SEQUENCE [LARGE SCALE GENOMIC DNA]</scope>
    <source>
        <strain evidence="2 3">DSM 22012</strain>
    </source>
</reference>
<keyword evidence="1" id="KW-0472">Membrane</keyword>
<dbReference type="EMBL" id="FNVQ01000001">
    <property type="protein sequence ID" value="SEG23180.1"/>
    <property type="molecule type" value="Genomic_DNA"/>
</dbReference>
<keyword evidence="1" id="KW-0812">Transmembrane</keyword>
<protein>
    <recommendedName>
        <fullName evidence="4">GGDEF domain-containing protein, diguanylate cyclase (C-di-GMP synthetase) or its enzymatically inactive variants</fullName>
    </recommendedName>
</protein>
<dbReference type="RefSeq" id="WP_146071883.1">
    <property type="nucleotide sequence ID" value="NZ_FNVQ01000001.1"/>
</dbReference>
<dbReference type="AlphaFoldDB" id="A0A1H5YHL8"/>